<evidence type="ECO:0000259" key="3">
    <source>
        <dbReference type="Pfam" id="PF01968"/>
    </source>
</evidence>
<dbReference type="PANTHER" id="PTHR11365:SF2">
    <property type="entry name" value="5-OXOPROLINASE"/>
    <property type="match status" value="1"/>
</dbReference>
<evidence type="ECO:0000313" key="7">
    <source>
        <dbReference type="EMBL" id="KAK1564238.1"/>
    </source>
</evidence>
<feature type="domain" description="Hydantoinase A/oxoprolinase" evidence="3">
    <location>
        <begin position="250"/>
        <end position="555"/>
    </location>
</feature>
<organism evidence="7 8">
    <name type="scientific">Colletotrichum navitas</name>
    <dbReference type="NCBI Taxonomy" id="681940"/>
    <lineage>
        <taxon>Eukaryota</taxon>
        <taxon>Fungi</taxon>
        <taxon>Dikarya</taxon>
        <taxon>Ascomycota</taxon>
        <taxon>Pezizomycotina</taxon>
        <taxon>Sordariomycetes</taxon>
        <taxon>Hypocreomycetidae</taxon>
        <taxon>Glomerellales</taxon>
        <taxon>Glomerellaceae</taxon>
        <taxon>Colletotrichum</taxon>
        <taxon>Colletotrichum graminicola species complex</taxon>
    </lineage>
</organism>
<dbReference type="Pfam" id="PF02538">
    <property type="entry name" value="Hydantoinase_B"/>
    <property type="match status" value="1"/>
</dbReference>
<gene>
    <name evidence="7" type="ORF">LY79DRAFT_675173</name>
</gene>
<dbReference type="EMBL" id="JAHLJV010000196">
    <property type="protein sequence ID" value="KAK1564238.1"/>
    <property type="molecule type" value="Genomic_DNA"/>
</dbReference>
<evidence type="ECO:0000259" key="4">
    <source>
        <dbReference type="Pfam" id="PF02538"/>
    </source>
</evidence>
<dbReference type="GO" id="GO:0017168">
    <property type="term" value="F:5-oxoprolinase (ATP-hydrolyzing) activity"/>
    <property type="evidence" value="ECO:0007669"/>
    <property type="project" value="TreeGrafter"/>
</dbReference>
<name>A0AAD8PJ77_9PEZI</name>
<protein>
    <submittedName>
        <fullName evidence="7">Hydantoinase B/oxoprolinase</fullName>
    </submittedName>
</protein>
<reference evidence="7" key="1">
    <citation type="submission" date="2021-06" db="EMBL/GenBank/DDBJ databases">
        <title>Comparative genomics, transcriptomics and evolutionary studies reveal genomic signatures of adaptation to plant cell wall in hemibiotrophic fungi.</title>
        <authorList>
            <consortium name="DOE Joint Genome Institute"/>
            <person name="Baroncelli R."/>
            <person name="Diaz J.F."/>
            <person name="Benocci T."/>
            <person name="Peng M."/>
            <person name="Battaglia E."/>
            <person name="Haridas S."/>
            <person name="Andreopoulos W."/>
            <person name="Labutti K."/>
            <person name="Pangilinan J."/>
            <person name="Floch G.L."/>
            <person name="Makela M.R."/>
            <person name="Henrissat B."/>
            <person name="Grigoriev I.V."/>
            <person name="Crouch J.A."/>
            <person name="De Vries R.P."/>
            <person name="Sukno S.A."/>
            <person name="Thon M.R."/>
        </authorList>
    </citation>
    <scope>NUCLEOTIDE SEQUENCE</scope>
    <source>
        <strain evidence="7">CBS 125086</strain>
    </source>
</reference>
<dbReference type="InterPro" id="IPR003692">
    <property type="entry name" value="Hydantoinase_B"/>
</dbReference>
<dbReference type="Pfam" id="PF01968">
    <property type="entry name" value="Hydantoinase_A"/>
    <property type="match status" value="1"/>
</dbReference>
<dbReference type="PANTHER" id="PTHR11365">
    <property type="entry name" value="5-OXOPROLINASE RELATED"/>
    <property type="match status" value="1"/>
</dbReference>
<feature type="region of interest" description="Disordered" evidence="2">
    <location>
        <begin position="1312"/>
        <end position="1361"/>
    </location>
</feature>
<dbReference type="Proteomes" id="UP001230504">
    <property type="component" value="Unassembled WGS sequence"/>
</dbReference>
<evidence type="ECO:0000256" key="2">
    <source>
        <dbReference type="SAM" id="MobiDB-lite"/>
    </source>
</evidence>
<evidence type="ECO:0000256" key="1">
    <source>
        <dbReference type="ARBA" id="ARBA00010403"/>
    </source>
</evidence>
<proteinExistence type="inferred from homology"/>
<dbReference type="InterPro" id="IPR002821">
    <property type="entry name" value="Hydantoinase_A"/>
</dbReference>
<comment type="caution">
    <text evidence="7">The sequence shown here is derived from an EMBL/GenBank/DDBJ whole genome shotgun (WGS) entry which is preliminary data.</text>
</comment>
<evidence type="ECO:0000259" key="6">
    <source>
        <dbReference type="Pfam" id="PF19278"/>
    </source>
</evidence>
<dbReference type="InterPro" id="IPR049517">
    <property type="entry name" value="ACX-like_C"/>
</dbReference>
<dbReference type="InterPro" id="IPR045079">
    <property type="entry name" value="Oxoprolinase-like"/>
</dbReference>
<keyword evidence="8" id="KW-1185">Reference proteome</keyword>
<feature type="domain" description="Acetophenone carboxylase-like C-terminal" evidence="6">
    <location>
        <begin position="570"/>
        <end position="755"/>
    </location>
</feature>
<evidence type="ECO:0000313" key="8">
    <source>
        <dbReference type="Proteomes" id="UP001230504"/>
    </source>
</evidence>
<feature type="domain" description="Hydantoinase B/oxoprolinase" evidence="4">
    <location>
        <begin position="774"/>
        <end position="1329"/>
    </location>
</feature>
<dbReference type="GO" id="GO:0005829">
    <property type="term" value="C:cytosol"/>
    <property type="evidence" value="ECO:0007669"/>
    <property type="project" value="TreeGrafter"/>
</dbReference>
<feature type="compositionally biased region" description="Basic and acidic residues" evidence="2">
    <location>
        <begin position="1331"/>
        <end position="1361"/>
    </location>
</feature>
<dbReference type="Pfam" id="PF19278">
    <property type="entry name" value="Hydant_A_C"/>
    <property type="match status" value="1"/>
</dbReference>
<evidence type="ECO:0000259" key="5">
    <source>
        <dbReference type="Pfam" id="PF05378"/>
    </source>
</evidence>
<dbReference type="Pfam" id="PF05378">
    <property type="entry name" value="Hydant_A_N"/>
    <property type="match status" value="1"/>
</dbReference>
<dbReference type="RefSeq" id="XP_060407047.1">
    <property type="nucleotide sequence ID" value="XM_060564414.1"/>
</dbReference>
<dbReference type="GO" id="GO:0006749">
    <property type="term" value="P:glutathione metabolic process"/>
    <property type="evidence" value="ECO:0007669"/>
    <property type="project" value="TreeGrafter"/>
</dbReference>
<accession>A0AAD8PJ77</accession>
<dbReference type="GeneID" id="85448654"/>
<sequence>MTTDSRDRGIRIAIDRGGTFTDCVGELNGKEIIIKLLSEDPANYKDAPLEGIRRIMSHFLGHEIPRGEALDTKNIESIRMGTTVATNALLERKGEKIAMVVTKGFKDCLAIGNQSRPKIFDLAIRKPDVLYEKVVEIDERVTLEDYAEDPERHLTQASAKAGTPEAAKEELVQGTSGEAVRILQRPEAERIRSQLQEVYDSGIRSIAVCLMHGYTFPDHEALIGKIAKDIGFKHISLSHELMPMIKLVSRATSVCADAYLTPAIKKYISGFQAGFEGGLGTRSVQQEEGAKGARCEFMQSDGGLVDVENFTGLKAILSGPAGGVVGYAITSYDEETKVPVIGFDMGGTSTDVSRFGEGRYEHVFETTTAGVTIQSPQLDINTVAAGGGSMLFWKNGLFVVGPESAGAHPGPACYRKGGPATVTDANLYLGRLLPEFFPKIFGENEDQGLDPEASKKVLQELADRINKETGKNMSVDEVAYGFLTVANETMTRPIRSITEAKGHDSSKHRLATFGGAGGQHAVAIAEALGIQQILIHRYSSVLSAYGMALADVVDERQEPDSKVWECSGKVVDELKSKMEKLKERSRNALRNQGFEEKEIVFEEYLNMRYRGTESALMIIKPGQDEQNDAKGWDFGTAFIQQHRYEFGFTLDDRDIIVDDVRVRGIGKSYRHTEKTVDQQLKELRRKDVEQSKAHNRQKVFFEEGRLDTPVYKLEDLSTGETIKGPAVLADGTQTIVVTPKATALVLDTHVIIDIQKDGSKEDNTQESQGEREVDPIMLSIFGHRFMAIAEQMGRALQKTSVSTNVKERLDFSCAIFDASGGLVANAPHLPVHLGSMSTCVKRQAEIWKGDLKKGDVIISNHPSYGGTHLPDITLVMPAFNEKGDKILFYAASRAHHADIGGITAGSMPPHSKELFQEGAAIKSEKLVSEGRFDEKRVTELLYNEPAQYPGCSGTRCLADNINDLRAQVSANQKGIALIEGLIEEYGEETVQFYMVHIQNNAELCVRKLLKGVSKRFEGRDLQAVDFMDDGSPIRLKVTIDAEKGEAVFDFEGTGTEVYGNINAPEAVTYSAIIYCLRCLISEDIPLNQGCLKPINVKIPPKSLLSPSGGAAVVGGNVLTSQRVTDVIFKAFQACAASQGDCNNLTFGFGGNLTGQKEVKGFGYYETIAGGSGAGPTWEGTSGVHTHMTNTRITDSEVFERRYPVILREFSLRDGSGGDGQHRGGDGVVRDIEFRIPVQVSILSERRVYRPYGLAGGEDGESGLNIWVRKVEKGSWEKSLKRLKGGKSSGEDAEVEYEERRFNLGAKNSAPMKPGERIIINTPGGGGWGKVGTEKAFTRKRDPTEGWRKGSHANREDTALQV</sequence>
<feature type="domain" description="Hydantoinase/oxoprolinase N-terminal" evidence="5">
    <location>
        <begin position="11"/>
        <end position="230"/>
    </location>
</feature>
<comment type="similarity">
    <text evidence="1">Belongs to the oxoprolinase family.</text>
</comment>
<dbReference type="InterPro" id="IPR008040">
    <property type="entry name" value="Hydant_A_N"/>
</dbReference>